<keyword evidence="3" id="KW-1185">Reference proteome</keyword>
<dbReference type="GO" id="GO:0016757">
    <property type="term" value="F:glycosyltransferase activity"/>
    <property type="evidence" value="ECO:0007669"/>
    <property type="project" value="UniProtKB-KW"/>
</dbReference>
<dbReference type="Proteomes" id="UP000236161">
    <property type="component" value="Unassembled WGS sequence"/>
</dbReference>
<evidence type="ECO:0000256" key="1">
    <source>
        <dbReference type="PROSITE-ProRule" id="PRU00339"/>
    </source>
</evidence>
<dbReference type="EC" id="2.4.1.-" evidence="2"/>
<dbReference type="AlphaFoldDB" id="A0A2I0AF50"/>
<feature type="repeat" description="TPR" evidence="1">
    <location>
        <begin position="611"/>
        <end position="644"/>
    </location>
</feature>
<dbReference type="InterPro" id="IPR011990">
    <property type="entry name" value="TPR-like_helical_dom_sf"/>
</dbReference>
<dbReference type="EMBL" id="KZ451984">
    <property type="protein sequence ID" value="PKA54153.1"/>
    <property type="molecule type" value="Genomic_DNA"/>
</dbReference>
<evidence type="ECO:0000313" key="3">
    <source>
        <dbReference type="Proteomes" id="UP000236161"/>
    </source>
</evidence>
<dbReference type="InterPro" id="IPR043376">
    <property type="entry name" value="NPG1-like"/>
</dbReference>
<sequence length="721" mass="80809">MKDRKWMKARKIFGKFDPRRTMNCMHPETIIKAGEMFTGKRATSECSSLADDGDKRSETINIEEAESCLREGGLLNYEEARALLGRLEYQRGNVEAALSVLSGIDITSITPKIKISISRRTMYRKSKSHWDAPPMSIHAVSLLMEALYIKARALQDLGKFKEAAQSCNMILDTVESTIPKGFPEYFRTECKLQDVVCKSVVLLPQLWKLADHPLEVISSYRRALLGQWSFNPMTIAKLRKEFAVFLLYGGCEASPPNLRYQMEGYFTPMNNVEEALLLLTILLSDFHERKLEWDSSIIQHITYALTVSGQLRPLANQFEELLPGVLHRNERYYLLALCYEGEGDSLTALNLLKKILGERGDPNCVKALLLASKICGNNNVDGEDGVSFSRRALTSLNGRCEAVGSTANYLLGVSLSAQSRSSIMDHERVSKQNEALEAFQKAERLMQVNDCRVIYHLSLENAELRKLDIALHYAKQLLKLEAGSNVKTWILVARILSAQKRFVDAENIICAALDQIGKWSHGELLQTKAKIQIAQSQLKEAVETYSNLLAVIQLWAKNHTVGMKCSKIDAENVKLEIEAWHDLAISYTSMSQWTNAEVCLSKLKAISPYSALRWHATGKFQEAKGFLKQAFESCKKALDLDPTHVPSLVSAGILLGRCGDQPFSVARSFLAEALRLDRTNHIAWFNLGLLYKAEGISTLEAAECFQAAALLEESAPVEPFQ</sequence>
<name>A0A2I0AF50_9ASPA</name>
<accession>A0A2I0AF50</accession>
<keyword evidence="2" id="KW-0808">Transferase</keyword>
<dbReference type="Gene3D" id="1.25.40.10">
    <property type="entry name" value="Tetratricopeptide repeat domain"/>
    <property type="match status" value="2"/>
</dbReference>
<reference evidence="2 3" key="1">
    <citation type="journal article" date="2017" name="Nature">
        <title>The Apostasia genome and the evolution of orchids.</title>
        <authorList>
            <person name="Zhang G.Q."/>
            <person name="Liu K.W."/>
            <person name="Li Z."/>
            <person name="Lohaus R."/>
            <person name="Hsiao Y.Y."/>
            <person name="Niu S.C."/>
            <person name="Wang J.Y."/>
            <person name="Lin Y.C."/>
            <person name="Xu Q."/>
            <person name="Chen L.J."/>
            <person name="Yoshida K."/>
            <person name="Fujiwara S."/>
            <person name="Wang Z.W."/>
            <person name="Zhang Y.Q."/>
            <person name="Mitsuda N."/>
            <person name="Wang M."/>
            <person name="Liu G.H."/>
            <person name="Pecoraro L."/>
            <person name="Huang H.X."/>
            <person name="Xiao X.J."/>
            <person name="Lin M."/>
            <person name="Wu X.Y."/>
            <person name="Wu W.L."/>
            <person name="Chen Y.Y."/>
            <person name="Chang S.B."/>
            <person name="Sakamoto S."/>
            <person name="Ohme-Takagi M."/>
            <person name="Yagi M."/>
            <person name="Zeng S.J."/>
            <person name="Shen C.Y."/>
            <person name="Yeh C.M."/>
            <person name="Luo Y.B."/>
            <person name="Tsai W.C."/>
            <person name="Van de Peer Y."/>
            <person name="Liu Z.J."/>
        </authorList>
    </citation>
    <scope>NUCLEOTIDE SEQUENCE [LARGE SCALE GENOMIC DNA]</scope>
    <source>
        <strain evidence="3">cv. Shenzhen</strain>
        <tissue evidence="2">Stem</tissue>
    </source>
</reference>
<dbReference type="SUPFAM" id="SSF48452">
    <property type="entry name" value="TPR-like"/>
    <property type="match status" value="3"/>
</dbReference>
<evidence type="ECO:0000313" key="2">
    <source>
        <dbReference type="EMBL" id="PKA54153.1"/>
    </source>
</evidence>
<dbReference type="PROSITE" id="PS50005">
    <property type="entry name" value="TPR"/>
    <property type="match status" value="1"/>
</dbReference>
<dbReference type="PANTHER" id="PTHR44102">
    <property type="entry name" value="PROTEIN NPG1"/>
    <property type="match status" value="1"/>
</dbReference>
<organism evidence="2 3">
    <name type="scientific">Apostasia shenzhenica</name>
    <dbReference type="NCBI Taxonomy" id="1088818"/>
    <lineage>
        <taxon>Eukaryota</taxon>
        <taxon>Viridiplantae</taxon>
        <taxon>Streptophyta</taxon>
        <taxon>Embryophyta</taxon>
        <taxon>Tracheophyta</taxon>
        <taxon>Spermatophyta</taxon>
        <taxon>Magnoliopsida</taxon>
        <taxon>Liliopsida</taxon>
        <taxon>Asparagales</taxon>
        <taxon>Orchidaceae</taxon>
        <taxon>Apostasioideae</taxon>
        <taxon>Apostasia</taxon>
    </lineage>
</organism>
<dbReference type="OrthoDB" id="29013at2759"/>
<protein>
    <submittedName>
        <fullName evidence="2">Putative UDP-N-acetylglucosamine--peptide N-acetylglucosaminyltransferase SEC</fullName>
        <ecNumber evidence="2">2.4.1.-</ecNumber>
    </submittedName>
</protein>
<dbReference type="STRING" id="1088818.A0A2I0AF50"/>
<gene>
    <name evidence="2" type="primary">SEC</name>
    <name evidence="2" type="ORF">AXF42_Ash018163</name>
</gene>
<dbReference type="SMART" id="SM00028">
    <property type="entry name" value="TPR"/>
    <property type="match status" value="7"/>
</dbReference>
<proteinExistence type="predicted"/>
<keyword evidence="2" id="KW-0328">Glycosyltransferase</keyword>
<dbReference type="PANTHER" id="PTHR44102:SF1">
    <property type="entry name" value="OS10G0471400 PROTEIN"/>
    <property type="match status" value="1"/>
</dbReference>
<keyword evidence="1" id="KW-0802">TPR repeat</keyword>
<dbReference type="InterPro" id="IPR019734">
    <property type="entry name" value="TPR_rpt"/>
</dbReference>